<feature type="domain" description="Anaphylatoxin-like" evidence="13">
    <location>
        <begin position="123"/>
        <end position="154"/>
    </location>
</feature>
<evidence type="ECO:0000256" key="12">
    <source>
        <dbReference type="SAM" id="SignalP"/>
    </source>
</evidence>
<feature type="signal peptide" evidence="12">
    <location>
        <begin position="1"/>
        <end position="29"/>
    </location>
</feature>
<dbReference type="AlphaFoldDB" id="A0A6P8HD15"/>
<gene>
    <name evidence="16" type="primary">LOC116290614</name>
</gene>
<dbReference type="InterPro" id="IPR018097">
    <property type="entry name" value="EGF_Ca-bd_CS"/>
</dbReference>
<evidence type="ECO:0000256" key="7">
    <source>
        <dbReference type="ARBA" id="ARBA00022729"/>
    </source>
</evidence>
<dbReference type="InterPro" id="IPR003645">
    <property type="entry name" value="Fol_N"/>
</dbReference>
<evidence type="ECO:0000256" key="3">
    <source>
        <dbReference type="ARBA" id="ARBA00006373"/>
    </source>
</evidence>
<dbReference type="InterPro" id="IPR000152">
    <property type="entry name" value="EGF-type_Asp/Asn_hydroxyl_site"/>
</dbReference>
<dbReference type="PANTHER" id="PTHR24034:SF209">
    <property type="entry name" value="EGF-LIKE DOMAIN-CONTAINING PROTEIN"/>
    <property type="match status" value="1"/>
</dbReference>
<dbReference type="SMART" id="SM00181">
    <property type="entry name" value="EGF"/>
    <property type="match status" value="16"/>
</dbReference>
<dbReference type="InterPro" id="IPR050751">
    <property type="entry name" value="ECM_structural_protein"/>
</dbReference>
<reference evidence="16" key="1">
    <citation type="submission" date="2025-08" db="UniProtKB">
        <authorList>
            <consortium name="RefSeq"/>
        </authorList>
    </citation>
    <scope>IDENTIFICATION</scope>
</reference>
<feature type="domain" description="EGF-like" evidence="14">
    <location>
        <begin position="782"/>
        <end position="821"/>
    </location>
</feature>
<feature type="domain" description="EGF-like" evidence="14">
    <location>
        <begin position="742"/>
        <end position="781"/>
    </location>
</feature>
<proteinExistence type="inferred from homology"/>
<dbReference type="GO" id="GO:0005509">
    <property type="term" value="F:calcium ion binding"/>
    <property type="evidence" value="ECO:0007669"/>
    <property type="project" value="InterPro"/>
</dbReference>
<comment type="caution">
    <text evidence="11">Lacks conserved residue(s) required for the propagation of feature annotation.</text>
</comment>
<evidence type="ECO:0000256" key="2">
    <source>
        <dbReference type="ARBA" id="ARBA00006127"/>
    </source>
</evidence>
<evidence type="ECO:0000256" key="5">
    <source>
        <dbReference type="ARBA" id="ARBA00022530"/>
    </source>
</evidence>
<dbReference type="InterPro" id="IPR000742">
    <property type="entry name" value="EGF"/>
</dbReference>
<dbReference type="SUPFAM" id="SSF57184">
    <property type="entry name" value="Growth factor receptor domain"/>
    <property type="match status" value="3"/>
</dbReference>
<dbReference type="InterPro" id="IPR001881">
    <property type="entry name" value="EGF-like_Ca-bd_dom"/>
</dbReference>
<dbReference type="Proteomes" id="UP000515163">
    <property type="component" value="Unplaced"/>
</dbReference>
<keyword evidence="15" id="KW-1185">Reference proteome</keyword>
<keyword evidence="9" id="KW-1015">Disulfide bond</keyword>
<feature type="domain" description="EGF-like" evidence="14">
    <location>
        <begin position="701"/>
        <end position="737"/>
    </location>
</feature>
<dbReference type="Gene3D" id="2.10.25.10">
    <property type="entry name" value="Laminin"/>
    <property type="match status" value="16"/>
</dbReference>
<dbReference type="InterPro" id="IPR000020">
    <property type="entry name" value="Anaphylatoxin/fibulin"/>
</dbReference>
<dbReference type="PROSITE" id="PS00010">
    <property type="entry name" value="ASX_HYDROXYL"/>
    <property type="match status" value="3"/>
</dbReference>
<keyword evidence="10" id="KW-0325">Glycoprotein</keyword>
<name>A0A6P8HD15_ACTTE</name>
<dbReference type="GO" id="GO:0005576">
    <property type="term" value="C:extracellular region"/>
    <property type="evidence" value="ECO:0007669"/>
    <property type="project" value="InterPro"/>
</dbReference>
<dbReference type="SUPFAM" id="SSF57196">
    <property type="entry name" value="EGF/Laminin"/>
    <property type="match status" value="5"/>
</dbReference>
<feature type="domain" description="EGF-like" evidence="14">
    <location>
        <begin position="822"/>
        <end position="864"/>
    </location>
</feature>
<dbReference type="SMART" id="SM00179">
    <property type="entry name" value="EGF_CA"/>
    <property type="match status" value="15"/>
</dbReference>
<dbReference type="FunFam" id="2.10.25.10:FF:000038">
    <property type="entry name" value="Fibrillin 2"/>
    <property type="match status" value="2"/>
</dbReference>
<evidence type="ECO:0000256" key="10">
    <source>
        <dbReference type="ARBA" id="ARBA00023180"/>
    </source>
</evidence>
<keyword evidence="8" id="KW-0677">Repeat</keyword>
<dbReference type="FunFam" id="2.10.25.10:FF:000014">
    <property type="entry name" value="Latent-transforming growth factor beta-binding protein 3"/>
    <property type="match status" value="1"/>
</dbReference>
<dbReference type="Pfam" id="PF12662">
    <property type="entry name" value="cEGF"/>
    <property type="match status" value="3"/>
</dbReference>
<comment type="subcellular location">
    <subcellularLocation>
        <location evidence="1">Secreted</location>
        <location evidence="1">Extracellular space</location>
        <location evidence="1">Extracellular matrix</location>
    </subcellularLocation>
</comment>
<keyword evidence="4" id="KW-0964">Secreted</keyword>
<dbReference type="PROSITE" id="PS01177">
    <property type="entry name" value="ANAPHYLATOXIN_1"/>
    <property type="match status" value="1"/>
</dbReference>
<dbReference type="GeneID" id="116290614"/>
<comment type="similarity">
    <text evidence="3">Belongs to the EGF domain peptide family.</text>
</comment>
<dbReference type="CDD" id="cd00054">
    <property type="entry name" value="EGF_CA"/>
    <property type="match status" value="6"/>
</dbReference>
<dbReference type="FunFam" id="2.10.25.10:FF:000005">
    <property type="entry name" value="Fibrillin 2"/>
    <property type="match status" value="2"/>
</dbReference>
<keyword evidence="6 11" id="KW-0245">EGF-like domain</keyword>
<organism evidence="15 16">
    <name type="scientific">Actinia tenebrosa</name>
    <name type="common">Australian red waratah sea anemone</name>
    <dbReference type="NCBI Taxonomy" id="6105"/>
    <lineage>
        <taxon>Eukaryota</taxon>
        <taxon>Metazoa</taxon>
        <taxon>Cnidaria</taxon>
        <taxon>Anthozoa</taxon>
        <taxon>Hexacorallia</taxon>
        <taxon>Actiniaria</taxon>
        <taxon>Actiniidae</taxon>
        <taxon>Actinia</taxon>
    </lineage>
</organism>
<dbReference type="PROSITE" id="PS01187">
    <property type="entry name" value="EGF_CA"/>
    <property type="match status" value="6"/>
</dbReference>
<feature type="domain" description="EGF-like" evidence="14">
    <location>
        <begin position="276"/>
        <end position="316"/>
    </location>
</feature>
<dbReference type="PROSITE" id="PS01186">
    <property type="entry name" value="EGF_2"/>
    <property type="match status" value="4"/>
</dbReference>
<dbReference type="RefSeq" id="XP_031553546.1">
    <property type="nucleotide sequence ID" value="XM_031697686.1"/>
</dbReference>
<dbReference type="InterPro" id="IPR026823">
    <property type="entry name" value="cEGF"/>
</dbReference>
<evidence type="ECO:0000259" key="13">
    <source>
        <dbReference type="PROSITE" id="PS01178"/>
    </source>
</evidence>
<comment type="similarity">
    <text evidence="2">Belongs to the fibulin family.</text>
</comment>
<dbReference type="InterPro" id="IPR049883">
    <property type="entry name" value="NOTCH1_EGF-like"/>
</dbReference>
<evidence type="ECO:0000256" key="1">
    <source>
        <dbReference type="ARBA" id="ARBA00004498"/>
    </source>
</evidence>
<keyword evidence="7 12" id="KW-0732">Signal</keyword>
<dbReference type="PROSITE" id="PS50026">
    <property type="entry name" value="EGF_3"/>
    <property type="match status" value="5"/>
</dbReference>
<evidence type="ECO:0000256" key="11">
    <source>
        <dbReference type="PROSITE-ProRule" id="PRU00076"/>
    </source>
</evidence>
<evidence type="ECO:0000256" key="6">
    <source>
        <dbReference type="ARBA" id="ARBA00022536"/>
    </source>
</evidence>
<accession>A0A6P8HD15</accession>
<protein>
    <submittedName>
        <fullName evidence="16">Fibulin-1-like</fullName>
    </submittedName>
</protein>
<dbReference type="KEGG" id="aten:116290614"/>
<dbReference type="InParanoid" id="A0A6P8HD15"/>
<dbReference type="Pfam" id="PF07645">
    <property type="entry name" value="EGF_CA"/>
    <property type="match status" value="11"/>
</dbReference>
<dbReference type="PROSITE" id="PS01178">
    <property type="entry name" value="ANAPHYLATOXIN_2"/>
    <property type="match status" value="1"/>
</dbReference>
<feature type="chain" id="PRO_5028159940" evidence="12">
    <location>
        <begin position="30"/>
        <end position="1026"/>
    </location>
</feature>
<sequence length="1026" mass="114297">MTGFIWTRRCLSLILVFVVFIAYVGLTQAAMIDWVNRCCIKGRQKAENFKGHFEVCNKDDLDRRTFTSVMDRMVCRMSERVCCVKELQKVACERGKYQAFQAKSCARPHGNAGADRYIECCDCCALGIKARSVGVGCDTVKWNDPCKTVYQECCSGQKVTASPYLTLSPPILTPAPSTKQPIAQRCAAGVCQHICREDSSRNPICYCRNGYFIASDSKNCLDVNECTMSTPVCSDDQKCINTEGSYRCIPKSKPTPTLLAACSNDGYELVRGSCQDINECERGTSTCSSEQTCVNTIGSYRCTCARGYEVSGQRCVDKDECRTSEARCPPGSVCRNLPGTYICSRPNQCPAGKRKTASGCVDIDECAGGNSPCGSDTRCINTDGSYRCVPCGKGFRADNNRCVDKNECTNGEARCPQRTVCRNTPGSYTCTRITCPAGKRSTASGCVDIDECATNLAKCTGNRRCINTDGSYRCAPCPTGTRAENNACVDIDECAENRYRCQSNQKCVNTPGSYRCVDVPVIACLSGYENVNGKCVDIDECVKYKSICPSGKQCKNEKGSYSCLSQSQCQNGYKLVNGRCEDIDECVEYRVRCPTGQVCSNIRGSYRCERRQQCTSGYEFKNGRCLDIDECTISNACRSAGQRCENYAGSYRCVDVVSRSCSRGYKLVDGKCVVSDDPCADILCPSGYECKLKSNRPVCKDIDECLRNPCKRDETCVNKPGTHLCVCKSGYEKNQFDRQCRDINECFRGYCEHNCVNSPPGSFTCSCHPGFRLDINKRSCIDINECATQRPCQNGRCTNTRGSYYCSCHQGFRLTANGRCEDIDECNANVYGRPCEYNCTNIVGSYRCECPSGYEQTADRHSCRDIDECKQGSAICGRGTLCRNTNGHYRCIPFSCPRPYYSLQGDSKCLRNCPEGDRACSQLKDKVYQFWTFNIVVGSPPGNIFAYKIIAQGYRKPDIRYRFRRGNELGHFEIKRVGADQAQIWNRITFRQRHDYVLEFVGELFDGGDLISRYVHTLYVFVSAYR</sequence>
<evidence type="ECO:0000256" key="9">
    <source>
        <dbReference type="ARBA" id="ARBA00023157"/>
    </source>
</evidence>
<dbReference type="OrthoDB" id="4062651at2759"/>
<dbReference type="InterPro" id="IPR009030">
    <property type="entry name" value="Growth_fac_rcpt_cys_sf"/>
</dbReference>
<dbReference type="SMART" id="SM00274">
    <property type="entry name" value="FOLN"/>
    <property type="match status" value="4"/>
</dbReference>
<dbReference type="PANTHER" id="PTHR24034">
    <property type="entry name" value="EGF-LIKE DOMAIN-CONTAINING PROTEIN"/>
    <property type="match status" value="1"/>
</dbReference>
<evidence type="ECO:0000256" key="4">
    <source>
        <dbReference type="ARBA" id="ARBA00022525"/>
    </source>
</evidence>
<evidence type="ECO:0000313" key="15">
    <source>
        <dbReference type="Proteomes" id="UP000515163"/>
    </source>
</evidence>
<evidence type="ECO:0000259" key="14">
    <source>
        <dbReference type="PROSITE" id="PS50026"/>
    </source>
</evidence>
<keyword evidence="5" id="KW-0272">Extracellular matrix</keyword>
<dbReference type="FunFam" id="2.10.25.10:FF:000019">
    <property type="entry name" value="latent-transforming growth factor beta-binding protein 1 isoform X2"/>
    <property type="match status" value="1"/>
</dbReference>
<evidence type="ECO:0000256" key="8">
    <source>
        <dbReference type="ARBA" id="ARBA00022737"/>
    </source>
</evidence>
<evidence type="ECO:0000313" key="16">
    <source>
        <dbReference type="RefSeq" id="XP_031553546.1"/>
    </source>
</evidence>